<organism evidence="10 11">
    <name type="scientific">Amphimedon queenslandica</name>
    <name type="common">Sponge</name>
    <dbReference type="NCBI Taxonomy" id="400682"/>
    <lineage>
        <taxon>Eukaryota</taxon>
        <taxon>Metazoa</taxon>
        <taxon>Porifera</taxon>
        <taxon>Demospongiae</taxon>
        <taxon>Heteroscleromorpha</taxon>
        <taxon>Haplosclerida</taxon>
        <taxon>Niphatidae</taxon>
        <taxon>Amphimedon</taxon>
    </lineage>
</organism>
<name>A0AAN0IZT0_AMPQE</name>
<dbReference type="GO" id="GO:0004222">
    <property type="term" value="F:metalloendopeptidase activity"/>
    <property type="evidence" value="ECO:0007669"/>
    <property type="project" value="InterPro"/>
</dbReference>
<evidence type="ECO:0000313" key="10">
    <source>
        <dbReference type="EnsemblMetazoa" id="XP_019850270.1"/>
    </source>
</evidence>
<accession>A0AAN0IZT0</accession>
<dbReference type="GeneID" id="109581006"/>
<keyword evidence="7" id="KW-0482">Metalloprotease</keyword>
<keyword evidence="11" id="KW-1185">Reference proteome</keyword>
<dbReference type="KEGG" id="aqu:109581006"/>
<reference evidence="10" key="2">
    <citation type="submission" date="2024-06" db="UniProtKB">
        <authorList>
            <consortium name="EnsemblMetazoa"/>
        </authorList>
    </citation>
    <scope>IDENTIFICATION</scope>
</reference>
<evidence type="ECO:0000259" key="9">
    <source>
        <dbReference type="SMART" id="SM01351"/>
    </source>
</evidence>
<dbReference type="InterPro" id="IPR050414">
    <property type="entry name" value="Fungal_M35_metalloproteases"/>
</dbReference>
<dbReference type="PANTHER" id="PTHR37016">
    <property type="match status" value="1"/>
</dbReference>
<dbReference type="AlphaFoldDB" id="A0AAN0IZT0"/>
<dbReference type="Proteomes" id="UP000007879">
    <property type="component" value="Unassembled WGS sequence"/>
</dbReference>
<dbReference type="Pfam" id="PF14521">
    <property type="entry name" value="Aspzincin_M35"/>
    <property type="match status" value="1"/>
</dbReference>
<evidence type="ECO:0000256" key="7">
    <source>
        <dbReference type="ARBA" id="ARBA00023049"/>
    </source>
</evidence>
<evidence type="ECO:0000256" key="3">
    <source>
        <dbReference type="ARBA" id="ARBA00022670"/>
    </source>
</evidence>
<evidence type="ECO:0000256" key="1">
    <source>
        <dbReference type="ARBA" id="ARBA00001947"/>
    </source>
</evidence>
<keyword evidence="4" id="KW-0479">Metal-binding</keyword>
<comment type="similarity">
    <text evidence="2">Belongs to the peptidase M35 family.</text>
</comment>
<dbReference type="PANTHER" id="PTHR37016:SF3">
    <property type="entry name" value="NEUTRAL PROTEASE 2-RELATED"/>
    <property type="match status" value="1"/>
</dbReference>
<feature type="chain" id="PRO_5042891363" description="Lysine-specific metallo-endopeptidase domain-containing protein" evidence="8">
    <location>
        <begin position="20"/>
        <end position="366"/>
    </location>
</feature>
<evidence type="ECO:0000256" key="5">
    <source>
        <dbReference type="ARBA" id="ARBA00022801"/>
    </source>
</evidence>
<dbReference type="EnsemblMetazoa" id="XM_019994711.1">
    <property type="protein sequence ID" value="XP_019850270.1"/>
    <property type="gene ID" value="LOC109581006"/>
</dbReference>
<dbReference type="Gene3D" id="2.60.40.2970">
    <property type="match status" value="1"/>
</dbReference>
<dbReference type="InterPro" id="IPR029463">
    <property type="entry name" value="Lys_MEP"/>
</dbReference>
<dbReference type="InterPro" id="IPR024079">
    <property type="entry name" value="MetalloPept_cat_dom_sf"/>
</dbReference>
<dbReference type="GO" id="GO:0046872">
    <property type="term" value="F:metal ion binding"/>
    <property type="evidence" value="ECO:0007669"/>
    <property type="project" value="UniProtKB-KW"/>
</dbReference>
<reference evidence="11" key="1">
    <citation type="journal article" date="2010" name="Nature">
        <title>The Amphimedon queenslandica genome and the evolution of animal complexity.</title>
        <authorList>
            <person name="Srivastava M."/>
            <person name="Simakov O."/>
            <person name="Chapman J."/>
            <person name="Fahey B."/>
            <person name="Gauthier M.E."/>
            <person name="Mitros T."/>
            <person name="Richards G.S."/>
            <person name="Conaco C."/>
            <person name="Dacre M."/>
            <person name="Hellsten U."/>
            <person name="Larroux C."/>
            <person name="Putnam N.H."/>
            <person name="Stanke M."/>
            <person name="Adamska M."/>
            <person name="Darling A."/>
            <person name="Degnan S.M."/>
            <person name="Oakley T.H."/>
            <person name="Plachetzki D.C."/>
            <person name="Zhai Y."/>
            <person name="Adamski M."/>
            <person name="Calcino A."/>
            <person name="Cummins S.F."/>
            <person name="Goodstein D.M."/>
            <person name="Harris C."/>
            <person name="Jackson D.J."/>
            <person name="Leys S.P."/>
            <person name="Shu S."/>
            <person name="Woodcroft B.J."/>
            <person name="Vervoort M."/>
            <person name="Kosik K.S."/>
            <person name="Manning G."/>
            <person name="Degnan B.M."/>
            <person name="Rokhsar D.S."/>
        </authorList>
    </citation>
    <scope>NUCLEOTIDE SEQUENCE [LARGE SCALE GENOMIC DNA]</scope>
</reference>
<feature type="domain" description="Lysine-specific metallo-endopeptidase" evidence="9">
    <location>
        <begin position="231"/>
        <end position="362"/>
    </location>
</feature>
<keyword evidence="6" id="KW-0862">Zinc</keyword>
<dbReference type="SUPFAM" id="SSF55486">
    <property type="entry name" value="Metalloproteases ('zincins'), catalytic domain"/>
    <property type="match status" value="1"/>
</dbReference>
<evidence type="ECO:0000256" key="8">
    <source>
        <dbReference type="SAM" id="SignalP"/>
    </source>
</evidence>
<evidence type="ECO:0000313" key="11">
    <source>
        <dbReference type="Proteomes" id="UP000007879"/>
    </source>
</evidence>
<protein>
    <recommendedName>
        <fullName evidence="9">Lysine-specific metallo-endopeptidase domain-containing protein</fullName>
    </recommendedName>
</protein>
<sequence>MKTIASLICLVTYLTSTCAMREWPIAIDMACNKALSVVACTFEFTNMAAEDYYILTSDSPLEGLYSPFVAVYHNGRRVQYEGLIGFRLPPRKQDFQFIKAGQVISATVQISDAFTFGSDGLYIIKYNKPLKFITREEMEYEAYVASRIKRVRVSEVRESVYINLMDTHLITRPVRMEAVLSAQEPDHIVHIDSCGSAQYIGGTSQQQSDTTDAHKLLCDKLQKAYDAVGNNDLYKTWFGIYNGGRAATVKSIYKKCKDGLTNNDVTYDFKNGLETCEGRNWIAYTKLGTRTVYLCGPYGYDKAPIGCTTRSISKEDTLVHEWSHAFGYTDDIKYGTSDCQKLAKDDPSKAIHNADNYSYYYCRVAR</sequence>
<proteinExistence type="inferred from homology"/>
<feature type="signal peptide" evidence="8">
    <location>
        <begin position="1"/>
        <end position="19"/>
    </location>
</feature>
<evidence type="ECO:0000256" key="2">
    <source>
        <dbReference type="ARBA" id="ARBA00010279"/>
    </source>
</evidence>
<comment type="cofactor">
    <cofactor evidence="1">
        <name>Zn(2+)</name>
        <dbReference type="ChEBI" id="CHEBI:29105"/>
    </cofactor>
</comment>
<keyword evidence="5" id="KW-0378">Hydrolase</keyword>
<dbReference type="Gene3D" id="3.40.390.10">
    <property type="entry name" value="Collagenase (Catalytic Domain)"/>
    <property type="match status" value="1"/>
</dbReference>
<evidence type="ECO:0000256" key="4">
    <source>
        <dbReference type="ARBA" id="ARBA00022723"/>
    </source>
</evidence>
<dbReference type="RefSeq" id="XP_019850270.1">
    <property type="nucleotide sequence ID" value="XM_019994711.1"/>
</dbReference>
<dbReference type="GO" id="GO:0006508">
    <property type="term" value="P:proteolysis"/>
    <property type="evidence" value="ECO:0007669"/>
    <property type="project" value="UniProtKB-KW"/>
</dbReference>
<dbReference type="SMART" id="SM01351">
    <property type="entry name" value="Aspzincin_M35"/>
    <property type="match status" value="1"/>
</dbReference>
<evidence type="ECO:0000256" key="6">
    <source>
        <dbReference type="ARBA" id="ARBA00022833"/>
    </source>
</evidence>
<keyword evidence="3" id="KW-0645">Protease</keyword>
<keyword evidence="8" id="KW-0732">Signal</keyword>